<comment type="caution">
    <text evidence="11">The sequence shown here is derived from an EMBL/GenBank/DDBJ whole genome shotgun (WGS) entry which is preliminary data.</text>
</comment>
<protein>
    <recommendedName>
        <fullName evidence="10">Probable nicotinate-nucleotide adenylyltransferase</fullName>
        <ecNumber evidence="10">2.7.7.18</ecNumber>
    </recommendedName>
    <alternativeName>
        <fullName evidence="10">Deamido-NAD(+) diphosphorylase</fullName>
    </alternativeName>
    <alternativeName>
        <fullName evidence="10">Deamido-NAD(+) pyrophosphorylase</fullName>
    </alternativeName>
    <alternativeName>
        <fullName evidence="10">Nicotinate mononucleotide adenylyltransferase</fullName>
        <shortName evidence="10">NaMN adenylyltransferase</shortName>
    </alternativeName>
</protein>
<keyword evidence="12" id="KW-1185">Reference proteome</keyword>
<dbReference type="NCBIfam" id="TIGR00482">
    <property type="entry name" value="nicotinate (nicotinamide) nucleotide adenylyltransferase"/>
    <property type="match status" value="1"/>
</dbReference>
<comment type="pathway">
    <text evidence="2 10">Cofactor biosynthesis; NAD(+) biosynthesis; deamido-NAD(+) from nicotinate D-ribonucleotide: step 1/1.</text>
</comment>
<keyword evidence="6 10" id="KW-0547">Nucleotide-binding</keyword>
<comment type="function">
    <text evidence="1 10">Catalyzes the reversible adenylation of nicotinate mononucleotide (NaMN) to nicotinic acid adenine dinucleotide (NaAD).</text>
</comment>
<evidence type="ECO:0000256" key="8">
    <source>
        <dbReference type="ARBA" id="ARBA00023027"/>
    </source>
</evidence>
<dbReference type="PANTHER" id="PTHR39321">
    <property type="entry name" value="NICOTINATE-NUCLEOTIDE ADENYLYLTRANSFERASE-RELATED"/>
    <property type="match status" value="1"/>
</dbReference>
<dbReference type="SUPFAM" id="SSF52374">
    <property type="entry name" value="Nucleotidylyl transferase"/>
    <property type="match status" value="1"/>
</dbReference>
<dbReference type="EMBL" id="BDEC01000002">
    <property type="protein sequence ID" value="GBD67245.1"/>
    <property type="molecule type" value="Genomic_DNA"/>
</dbReference>
<dbReference type="HAMAP" id="MF_00244">
    <property type="entry name" value="NaMN_adenylyltr"/>
    <property type="match status" value="1"/>
</dbReference>
<evidence type="ECO:0000256" key="7">
    <source>
        <dbReference type="ARBA" id="ARBA00022840"/>
    </source>
</evidence>
<dbReference type="GO" id="GO:0004515">
    <property type="term" value="F:nicotinate-nucleotide adenylyltransferase activity"/>
    <property type="evidence" value="ECO:0007669"/>
    <property type="project" value="UniProtKB-UniRule"/>
</dbReference>
<comment type="catalytic activity">
    <reaction evidence="9 10">
        <text>nicotinate beta-D-ribonucleotide + ATP + H(+) = deamido-NAD(+) + diphosphate</text>
        <dbReference type="Rhea" id="RHEA:22860"/>
        <dbReference type="ChEBI" id="CHEBI:15378"/>
        <dbReference type="ChEBI" id="CHEBI:30616"/>
        <dbReference type="ChEBI" id="CHEBI:33019"/>
        <dbReference type="ChEBI" id="CHEBI:57502"/>
        <dbReference type="ChEBI" id="CHEBI:58437"/>
        <dbReference type="EC" id="2.7.7.18"/>
    </reaction>
</comment>
<keyword evidence="4 10" id="KW-0808">Transferase</keyword>
<dbReference type="AlphaFoldDB" id="A0A2H6DRH6"/>
<keyword evidence="8 10" id="KW-0520">NAD</keyword>
<dbReference type="Gene3D" id="3.40.50.620">
    <property type="entry name" value="HUPs"/>
    <property type="match status" value="1"/>
</dbReference>
<name>A0A2H6DRH6_TETHA</name>
<evidence type="ECO:0000256" key="9">
    <source>
        <dbReference type="ARBA" id="ARBA00048721"/>
    </source>
</evidence>
<dbReference type="FunFam" id="3.40.50.620:FF:000079">
    <property type="entry name" value="Probable nicotinate-nucleotide adenylyltransferase"/>
    <property type="match status" value="1"/>
</dbReference>
<evidence type="ECO:0000256" key="2">
    <source>
        <dbReference type="ARBA" id="ARBA00005019"/>
    </source>
</evidence>
<dbReference type="NCBIfam" id="NF000841">
    <property type="entry name" value="PRK00071.1-4"/>
    <property type="match status" value="1"/>
</dbReference>
<evidence type="ECO:0000256" key="4">
    <source>
        <dbReference type="ARBA" id="ARBA00022679"/>
    </source>
</evidence>
<keyword evidence="7 10" id="KW-0067">ATP-binding</keyword>
<accession>A0A2H6DRH6</accession>
<dbReference type="InterPro" id="IPR005248">
    <property type="entry name" value="NadD/NMNAT"/>
</dbReference>
<evidence type="ECO:0000256" key="6">
    <source>
        <dbReference type="ARBA" id="ARBA00022741"/>
    </source>
</evidence>
<dbReference type="UniPathway" id="UPA00253">
    <property type="reaction ID" value="UER00332"/>
</dbReference>
<evidence type="ECO:0000256" key="3">
    <source>
        <dbReference type="ARBA" id="ARBA00022642"/>
    </source>
</evidence>
<dbReference type="CDD" id="cd02165">
    <property type="entry name" value="NMNAT"/>
    <property type="match status" value="1"/>
</dbReference>
<reference evidence="11 12" key="1">
    <citation type="submission" date="2016-05" db="EMBL/GenBank/DDBJ databases">
        <title>Whole genome sequencing of Tetragenococcus halophilus subsp. halophilus NISL 7118.</title>
        <authorList>
            <person name="Shiwa Y."/>
            <person name="Nishimura I."/>
            <person name="Yoshikawa H."/>
            <person name="Koyama Y."/>
            <person name="Oguma T."/>
        </authorList>
    </citation>
    <scope>NUCLEOTIDE SEQUENCE [LARGE SCALE GENOMIC DNA]</scope>
    <source>
        <strain evidence="11 12">NISL 7118</strain>
    </source>
</reference>
<comment type="similarity">
    <text evidence="10">Belongs to the NadD family.</text>
</comment>
<sequence>MSNVQTFVEVKEQRNSKKKQVGILGGNFNPVHIAHLIMADQVGRSLGLEKVYLMPSNEPPHVDPKETIDVSDRLKMLELAIADNPLLDIEKSEINRQGKSYTYETMKILTEKYPDTDFYFILGGDMVEYLPKWYKVDELMQLVQFVGVKRPNYPTETSYPIIWIDVPDMNISSTDLRKKIAQGCSVNYLLPENVLHYIQEKGLYLDEI</sequence>
<keyword evidence="5 10" id="KW-0548">Nucleotidyltransferase</keyword>
<dbReference type="NCBIfam" id="NF000840">
    <property type="entry name" value="PRK00071.1-3"/>
    <property type="match status" value="1"/>
</dbReference>
<dbReference type="GO" id="GO:0009435">
    <property type="term" value="P:NAD+ biosynthetic process"/>
    <property type="evidence" value="ECO:0007669"/>
    <property type="project" value="UniProtKB-UniRule"/>
</dbReference>
<dbReference type="GO" id="GO:0005524">
    <property type="term" value="F:ATP binding"/>
    <property type="evidence" value="ECO:0007669"/>
    <property type="project" value="UniProtKB-KW"/>
</dbReference>
<dbReference type="InterPro" id="IPR014729">
    <property type="entry name" value="Rossmann-like_a/b/a_fold"/>
</dbReference>
<dbReference type="PANTHER" id="PTHR39321:SF3">
    <property type="entry name" value="PHOSPHOPANTETHEINE ADENYLYLTRANSFERASE"/>
    <property type="match status" value="1"/>
</dbReference>
<evidence type="ECO:0000256" key="1">
    <source>
        <dbReference type="ARBA" id="ARBA00002324"/>
    </source>
</evidence>
<dbReference type="RefSeq" id="WP_103083390.1">
    <property type="nucleotide sequence ID" value="NZ_BAABQP010000005.1"/>
</dbReference>
<gene>
    <name evidence="10 11" type="primary">nadD</name>
    <name evidence="11" type="ORF">TEHN7118_0051</name>
</gene>
<dbReference type="Pfam" id="PF01467">
    <property type="entry name" value="CTP_transf_like"/>
    <property type="match status" value="1"/>
</dbReference>
<proteinExistence type="inferred from homology"/>
<evidence type="ECO:0000256" key="10">
    <source>
        <dbReference type="HAMAP-Rule" id="MF_00244"/>
    </source>
</evidence>
<keyword evidence="3 10" id="KW-0662">Pyridine nucleotide biosynthesis</keyword>
<dbReference type="EC" id="2.7.7.18" evidence="10"/>
<dbReference type="InterPro" id="IPR004821">
    <property type="entry name" value="Cyt_trans-like"/>
</dbReference>
<evidence type="ECO:0000313" key="12">
    <source>
        <dbReference type="Proteomes" id="UP000236214"/>
    </source>
</evidence>
<dbReference type="Proteomes" id="UP000236214">
    <property type="component" value="Unassembled WGS sequence"/>
</dbReference>
<evidence type="ECO:0000256" key="5">
    <source>
        <dbReference type="ARBA" id="ARBA00022695"/>
    </source>
</evidence>
<organism evidence="11 12">
    <name type="scientific">Tetragenococcus halophilus subsp. halophilus</name>
    <dbReference type="NCBI Taxonomy" id="1513897"/>
    <lineage>
        <taxon>Bacteria</taxon>
        <taxon>Bacillati</taxon>
        <taxon>Bacillota</taxon>
        <taxon>Bacilli</taxon>
        <taxon>Lactobacillales</taxon>
        <taxon>Enterococcaceae</taxon>
        <taxon>Tetragenococcus</taxon>
    </lineage>
</organism>
<evidence type="ECO:0000313" key="11">
    <source>
        <dbReference type="EMBL" id="GBD67245.1"/>
    </source>
</evidence>